<keyword evidence="3" id="KW-1185">Reference proteome</keyword>
<protein>
    <submittedName>
        <fullName evidence="2">Uncharacterized protein</fullName>
    </submittedName>
</protein>
<organism evidence="2 3">
    <name type="scientific">Ophiocordyceps unilateralis</name>
    <name type="common">Zombie-ant fungus</name>
    <name type="synonym">Torrubia unilateralis</name>
    <dbReference type="NCBI Taxonomy" id="268505"/>
    <lineage>
        <taxon>Eukaryota</taxon>
        <taxon>Fungi</taxon>
        <taxon>Dikarya</taxon>
        <taxon>Ascomycota</taxon>
        <taxon>Pezizomycotina</taxon>
        <taxon>Sordariomycetes</taxon>
        <taxon>Hypocreomycetidae</taxon>
        <taxon>Hypocreales</taxon>
        <taxon>Ophiocordycipitaceae</taxon>
        <taxon>Ophiocordyceps</taxon>
    </lineage>
</organism>
<feature type="region of interest" description="Disordered" evidence="1">
    <location>
        <begin position="80"/>
        <end position="99"/>
    </location>
</feature>
<gene>
    <name evidence="2" type="ORF">XA68_16419</name>
</gene>
<feature type="region of interest" description="Disordered" evidence="1">
    <location>
        <begin position="1"/>
        <end position="43"/>
    </location>
</feature>
<dbReference type="OrthoDB" id="5221152at2759"/>
<dbReference type="AlphaFoldDB" id="A0A2A9P6L0"/>
<name>A0A2A9P6L0_OPHUN</name>
<evidence type="ECO:0000313" key="3">
    <source>
        <dbReference type="Proteomes" id="UP000037136"/>
    </source>
</evidence>
<reference evidence="2 3" key="1">
    <citation type="journal article" date="2015" name="BMC Genomics">
        <title>Gene expression during zombie ant biting behavior reflects the complexity underlying fungal parasitic behavioral manipulation.</title>
        <authorList>
            <person name="de Bekker C."/>
            <person name="Ohm R.A."/>
            <person name="Loreto R.G."/>
            <person name="Sebastian A."/>
            <person name="Albert I."/>
            <person name="Merrow M."/>
            <person name="Brachmann A."/>
            <person name="Hughes D.P."/>
        </authorList>
    </citation>
    <scope>NUCLEOTIDE SEQUENCE [LARGE SCALE GENOMIC DNA]</scope>
    <source>
        <strain evidence="2 3">SC16a</strain>
    </source>
</reference>
<evidence type="ECO:0000256" key="1">
    <source>
        <dbReference type="SAM" id="MobiDB-lite"/>
    </source>
</evidence>
<evidence type="ECO:0000313" key="2">
    <source>
        <dbReference type="EMBL" id="PFH56500.1"/>
    </source>
</evidence>
<reference evidence="2 3" key="2">
    <citation type="journal article" date="2017" name="Sci. Rep.">
        <title>Ant-infecting Ophiocordyceps genomes reveal a high diversity of potential behavioral manipulation genes and a possible major role for enterotoxins.</title>
        <authorList>
            <person name="de Bekker C."/>
            <person name="Ohm R.A."/>
            <person name="Evans H.C."/>
            <person name="Brachmann A."/>
            <person name="Hughes D.P."/>
        </authorList>
    </citation>
    <scope>NUCLEOTIDE SEQUENCE [LARGE SCALE GENOMIC DNA]</scope>
    <source>
        <strain evidence="2 3">SC16a</strain>
    </source>
</reference>
<sequence length="99" mass="10244">MPESISSTSSGVSSSSASTSSSSSATSSSPTSPTTSSHTHFNLGENKAIRFQIRAGNQRWTCTLQDRASYERVKAVRTNSIDSTASTNTASSANSGAPH</sequence>
<accession>A0A2A9P6L0</accession>
<feature type="compositionally biased region" description="Low complexity" evidence="1">
    <location>
        <begin position="1"/>
        <end position="37"/>
    </location>
</feature>
<dbReference type="Proteomes" id="UP000037136">
    <property type="component" value="Unassembled WGS sequence"/>
</dbReference>
<proteinExistence type="predicted"/>
<comment type="caution">
    <text evidence="2">The sequence shown here is derived from an EMBL/GenBank/DDBJ whole genome shotgun (WGS) entry which is preliminary data.</text>
</comment>
<dbReference type="EMBL" id="LAZP02000566">
    <property type="protein sequence ID" value="PFH56500.1"/>
    <property type="molecule type" value="Genomic_DNA"/>
</dbReference>